<dbReference type="AlphaFoldDB" id="A0AAN9T763"/>
<dbReference type="PROSITE" id="PS50157">
    <property type="entry name" value="ZINC_FINGER_C2H2_2"/>
    <property type="match status" value="6"/>
</dbReference>
<organism evidence="14 15">
    <name type="scientific">Parthenolecanium corni</name>
    <dbReference type="NCBI Taxonomy" id="536013"/>
    <lineage>
        <taxon>Eukaryota</taxon>
        <taxon>Metazoa</taxon>
        <taxon>Ecdysozoa</taxon>
        <taxon>Arthropoda</taxon>
        <taxon>Hexapoda</taxon>
        <taxon>Insecta</taxon>
        <taxon>Pterygota</taxon>
        <taxon>Neoptera</taxon>
        <taxon>Paraneoptera</taxon>
        <taxon>Hemiptera</taxon>
        <taxon>Sternorrhyncha</taxon>
        <taxon>Coccoidea</taxon>
        <taxon>Coccidae</taxon>
        <taxon>Parthenolecanium</taxon>
    </lineage>
</organism>
<comment type="caution">
    <text evidence="14">The sequence shown here is derived from an EMBL/GenBank/DDBJ whole genome shotgun (WGS) entry which is preliminary data.</text>
</comment>
<comment type="caution">
    <text evidence="10">Lacks conserved residue(s) required for the propagation of feature annotation.</text>
</comment>
<dbReference type="InterPro" id="IPR036236">
    <property type="entry name" value="Znf_C2H2_sf"/>
</dbReference>
<evidence type="ECO:0000256" key="7">
    <source>
        <dbReference type="ARBA" id="ARBA00023163"/>
    </source>
</evidence>
<dbReference type="Pfam" id="PF00096">
    <property type="entry name" value="zf-C2H2"/>
    <property type="match status" value="2"/>
</dbReference>
<dbReference type="GO" id="GO:0005654">
    <property type="term" value="C:nucleoplasm"/>
    <property type="evidence" value="ECO:0007669"/>
    <property type="project" value="TreeGrafter"/>
</dbReference>
<dbReference type="GO" id="GO:0001227">
    <property type="term" value="F:DNA-binding transcription repressor activity, RNA polymerase II-specific"/>
    <property type="evidence" value="ECO:0007669"/>
    <property type="project" value="TreeGrafter"/>
</dbReference>
<feature type="domain" description="C2H2-type" evidence="12">
    <location>
        <begin position="581"/>
        <end position="609"/>
    </location>
</feature>
<name>A0AAN9T763_9HEMI</name>
<keyword evidence="7" id="KW-0804">Transcription</keyword>
<evidence type="ECO:0000256" key="1">
    <source>
        <dbReference type="ARBA" id="ARBA00004123"/>
    </source>
</evidence>
<evidence type="ECO:0000313" key="14">
    <source>
        <dbReference type="EMBL" id="KAK7574281.1"/>
    </source>
</evidence>
<feature type="domain" description="C2H2-type" evidence="12">
    <location>
        <begin position="496"/>
        <end position="524"/>
    </location>
</feature>
<evidence type="ECO:0000256" key="9">
    <source>
        <dbReference type="PROSITE-ProRule" id="PRU00042"/>
    </source>
</evidence>
<dbReference type="GO" id="GO:0002682">
    <property type="term" value="P:regulation of immune system process"/>
    <property type="evidence" value="ECO:0007669"/>
    <property type="project" value="TreeGrafter"/>
</dbReference>
<dbReference type="GO" id="GO:0008270">
    <property type="term" value="F:zinc ion binding"/>
    <property type="evidence" value="ECO:0007669"/>
    <property type="project" value="UniProtKB-KW"/>
</dbReference>
<evidence type="ECO:0000256" key="6">
    <source>
        <dbReference type="ARBA" id="ARBA00023015"/>
    </source>
</evidence>
<dbReference type="FunFam" id="3.30.160.60:FF:000446">
    <property type="entry name" value="Zinc finger protein"/>
    <property type="match status" value="1"/>
</dbReference>
<dbReference type="EMBL" id="JBBCAQ010000037">
    <property type="protein sequence ID" value="KAK7574281.1"/>
    <property type="molecule type" value="Genomic_DNA"/>
</dbReference>
<evidence type="ECO:0000256" key="10">
    <source>
        <dbReference type="PROSITE-ProRule" id="PRU01263"/>
    </source>
</evidence>
<evidence type="ECO:0000256" key="2">
    <source>
        <dbReference type="ARBA" id="ARBA00022723"/>
    </source>
</evidence>
<dbReference type="PROSITE" id="PS51915">
    <property type="entry name" value="ZAD"/>
    <property type="match status" value="1"/>
</dbReference>
<dbReference type="PANTHER" id="PTHR24399">
    <property type="entry name" value="ZINC FINGER AND BTB DOMAIN-CONTAINING"/>
    <property type="match status" value="1"/>
</dbReference>
<proteinExistence type="predicted"/>
<accession>A0AAN9T763</accession>
<dbReference type="SUPFAM" id="SSF57716">
    <property type="entry name" value="Glucocorticoid receptor-like (DNA-binding domain)"/>
    <property type="match status" value="1"/>
</dbReference>
<evidence type="ECO:0000256" key="5">
    <source>
        <dbReference type="ARBA" id="ARBA00022833"/>
    </source>
</evidence>
<keyword evidence="3" id="KW-0677">Repeat</keyword>
<dbReference type="PANTHER" id="PTHR24399:SF70">
    <property type="entry name" value="C2H2-TYPE DOMAIN-CONTAINING PROTEIN"/>
    <property type="match status" value="1"/>
</dbReference>
<keyword evidence="8" id="KW-0539">Nucleus</keyword>
<gene>
    <name evidence="14" type="ORF">V9T40_011472</name>
</gene>
<keyword evidence="6" id="KW-0805">Transcription regulation</keyword>
<feature type="domain" description="C2H2-type" evidence="12">
    <location>
        <begin position="468"/>
        <end position="495"/>
    </location>
</feature>
<feature type="region of interest" description="Disordered" evidence="11">
    <location>
        <begin position="416"/>
        <end position="443"/>
    </location>
</feature>
<dbReference type="GO" id="GO:0000978">
    <property type="term" value="F:RNA polymerase II cis-regulatory region sequence-specific DNA binding"/>
    <property type="evidence" value="ECO:0007669"/>
    <property type="project" value="TreeGrafter"/>
</dbReference>
<feature type="domain" description="C2H2-type" evidence="12">
    <location>
        <begin position="666"/>
        <end position="693"/>
    </location>
</feature>
<evidence type="ECO:0000256" key="3">
    <source>
        <dbReference type="ARBA" id="ARBA00022737"/>
    </source>
</evidence>
<reference evidence="14 15" key="1">
    <citation type="submission" date="2024-03" db="EMBL/GenBank/DDBJ databases">
        <title>Adaptation during the transition from Ophiocordyceps entomopathogen to insect associate is accompanied by gene loss and intensified selection.</title>
        <authorList>
            <person name="Ward C.M."/>
            <person name="Onetto C.A."/>
            <person name="Borneman A.R."/>
        </authorList>
    </citation>
    <scope>NUCLEOTIDE SEQUENCE [LARGE SCALE GENOMIC DNA]</scope>
    <source>
        <strain evidence="14">AWRI1</strain>
        <tissue evidence="14">Single Adult Female</tissue>
    </source>
</reference>
<dbReference type="SUPFAM" id="SSF57667">
    <property type="entry name" value="beta-beta-alpha zinc fingers"/>
    <property type="match status" value="5"/>
</dbReference>
<sequence>MGSCAGVVIHQSDILPTKVCMSCVTAVRQTSAFINSCHHVQEILKKKYESNCEVTQNFDLVSRAICPGVSIPTGAEENRKNVTDEKRSIIPEEEHDIFMAVTEEPKKLTFIDSDKLTSEIILDSLEPDYNNISELNEEELPVIKPEAIESDDCFASDPLEIKPAETYTANSNSIQKNDNAKVNKKDVPTLNFVLPESTRNTLSPVPIRLDGEVHMETDQNQLPDPEMTRSIANKQDVVKEHDGNNTKTLLCVTLTRISESEYRQKSAHDFASDTDDEMYEPDVSTSNEEYEITPASTALFCMNLKENMESVLKSVLTSEKDPLTKEADSGKSLKGAKKNRLFSKQDAVKNNFLRESNILVPTAVNSNMIEEEFGTVVDPADRSNKITNSKKLVNQSTREAEPNKISNLRRCSNEPCADRGGVSDVPHNKCQSENESSNRSCSTDSIDLATAENNGPKKSLISNKHRFLECKTCAKKFLSKSAFEDHLNWHTGYRPFKCDVCSNTFRRRSDLAVHSRIIHSKGKFKCHLCDYVAKHEGRLKSHMKTSHEKPFVCGICDYRCGAKRRIEEHIMSKHQNTNPSFVCELCGGSFRGKLCLRAHQEKVHFPEPQVCSTCGKLCPSLSNYKKHIQECGKERIRYTCDMCNQTYCKKAILKDHMNTHLNIQPYKCNVCDKKFFLRVRLLTHKAVHRAPTFQCEICLKSFNRKDNMKSHRKKHYENKGT</sequence>
<keyword evidence="15" id="KW-1185">Reference proteome</keyword>
<dbReference type="PROSITE" id="PS00028">
    <property type="entry name" value="ZINC_FINGER_C2H2_1"/>
    <property type="match status" value="6"/>
</dbReference>
<feature type="domain" description="ZAD" evidence="13">
    <location>
        <begin position="1"/>
        <end position="47"/>
    </location>
</feature>
<dbReference type="InterPro" id="IPR012934">
    <property type="entry name" value="Znf_AD"/>
</dbReference>
<dbReference type="SMART" id="SM00355">
    <property type="entry name" value="ZnF_C2H2"/>
    <property type="match status" value="9"/>
</dbReference>
<feature type="compositionally biased region" description="Polar residues" evidence="11">
    <location>
        <begin position="433"/>
        <end position="443"/>
    </location>
</feature>
<feature type="region of interest" description="Disordered" evidence="11">
    <location>
        <begin position="265"/>
        <end position="288"/>
    </location>
</feature>
<evidence type="ECO:0000256" key="11">
    <source>
        <dbReference type="SAM" id="MobiDB-lite"/>
    </source>
</evidence>
<evidence type="ECO:0000259" key="12">
    <source>
        <dbReference type="PROSITE" id="PS50157"/>
    </source>
</evidence>
<comment type="subcellular location">
    <subcellularLocation>
        <location evidence="1">Nucleus</location>
    </subcellularLocation>
</comment>
<protein>
    <submittedName>
        <fullName evidence="14">Uncharacterized protein</fullName>
    </submittedName>
</protein>
<evidence type="ECO:0000313" key="15">
    <source>
        <dbReference type="Proteomes" id="UP001367676"/>
    </source>
</evidence>
<evidence type="ECO:0000259" key="13">
    <source>
        <dbReference type="PROSITE" id="PS51915"/>
    </source>
</evidence>
<dbReference type="GO" id="GO:0001817">
    <property type="term" value="P:regulation of cytokine production"/>
    <property type="evidence" value="ECO:0007669"/>
    <property type="project" value="TreeGrafter"/>
</dbReference>
<keyword evidence="4 9" id="KW-0863">Zinc-finger</keyword>
<keyword evidence="5" id="KW-0862">Zinc</keyword>
<dbReference type="Proteomes" id="UP001367676">
    <property type="component" value="Unassembled WGS sequence"/>
</dbReference>
<evidence type="ECO:0000256" key="8">
    <source>
        <dbReference type="ARBA" id="ARBA00023242"/>
    </source>
</evidence>
<dbReference type="Gene3D" id="3.30.160.60">
    <property type="entry name" value="Classic Zinc Finger"/>
    <property type="match status" value="6"/>
</dbReference>
<feature type="domain" description="C2H2-type" evidence="12">
    <location>
        <begin position="693"/>
        <end position="720"/>
    </location>
</feature>
<keyword evidence="2" id="KW-0479">Metal-binding</keyword>
<evidence type="ECO:0000256" key="4">
    <source>
        <dbReference type="ARBA" id="ARBA00022771"/>
    </source>
</evidence>
<feature type="domain" description="C2H2-type" evidence="12">
    <location>
        <begin position="638"/>
        <end position="665"/>
    </location>
</feature>
<dbReference type="InterPro" id="IPR013087">
    <property type="entry name" value="Znf_C2H2_type"/>
</dbReference>